<evidence type="ECO:0000256" key="2">
    <source>
        <dbReference type="ARBA" id="ARBA00022448"/>
    </source>
</evidence>
<dbReference type="RefSeq" id="WP_158957034.1">
    <property type="nucleotide sequence ID" value="NZ_CP046916.1"/>
</dbReference>
<dbReference type="Pfam" id="PF07690">
    <property type="entry name" value="MFS_1"/>
    <property type="match status" value="1"/>
</dbReference>
<dbReference type="FunFam" id="1.20.1250.20:FF:000018">
    <property type="entry name" value="MFS transporter permease"/>
    <property type="match status" value="1"/>
</dbReference>
<keyword evidence="5 6" id="KW-0472">Membrane</keyword>
<feature type="transmembrane region" description="Helical" evidence="6">
    <location>
        <begin position="254"/>
        <end position="276"/>
    </location>
</feature>
<keyword evidence="4 6" id="KW-1133">Transmembrane helix</keyword>
<accession>A0A7Z2JJA1</accession>
<dbReference type="AlphaFoldDB" id="A0A7Z2JJA1"/>
<dbReference type="PANTHER" id="PTHR43791">
    <property type="entry name" value="PERMEASE-RELATED"/>
    <property type="match status" value="1"/>
</dbReference>
<evidence type="ECO:0000256" key="1">
    <source>
        <dbReference type="ARBA" id="ARBA00004141"/>
    </source>
</evidence>
<dbReference type="PANTHER" id="PTHR43791:SF36">
    <property type="entry name" value="TRANSPORTER, PUTATIVE (AFU_ORTHOLOGUE AFUA_6G08340)-RELATED"/>
    <property type="match status" value="1"/>
</dbReference>
<feature type="transmembrane region" description="Helical" evidence="6">
    <location>
        <begin position="377"/>
        <end position="400"/>
    </location>
</feature>
<keyword evidence="2" id="KW-0813">Transport</keyword>
<organism evidence="8 9">
    <name type="scientific">Paraburkholderia acidisoli</name>
    <dbReference type="NCBI Taxonomy" id="2571748"/>
    <lineage>
        <taxon>Bacteria</taxon>
        <taxon>Pseudomonadati</taxon>
        <taxon>Pseudomonadota</taxon>
        <taxon>Betaproteobacteria</taxon>
        <taxon>Burkholderiales</taxon>
        <taxon>Burkholderiaceae</taxon>
        <taxon>Paraburkholderia</taxon>
    </lineage>
</organism>
<evidence type="ECO:0000313" key="9">
    <source>
        <dbReference type="Proteomes" id="UP000433577"/>
    </source>
</evidence>
<comment type="subcellular location">
    <subcellularLocation>
        <location evidence="1">Membrane</location>
        <topology evidence="1">Multi-pass membrane protein</topology>
    </subcellularLocation>
</comment>
<evidence type="ECO:0000256" key="5">
    <source>
        <dbReference type="ARBA" id="ARBA00023136"/>
    </source>
</evidence>
<dbReference type="GO" id="GO:0022857">
    <property type="term" value="F:transmembrane transporter activity"/>
    <property type="evidence" value="ECO:0007669"/>
    <property type="project" value="InterPro"/>
</dbReference>
<keyword evidence="9" id="KW-1185">Reference proteome</keyword>
<feature type="transmembrane region" description="Helical" evidence="6">
    <location>
        <begin position="154"/>
        <end position="177"/>
    </location>
</feature>
<feature type="domain" description="Major facilitator superfamily (MFS) profile" evidence="7">
    <location>
        <begin position="30"/>
        <end position="435"/>
    </location>
</feature>
<dbReference type="InterPro" id="IPR036259">
    <property type="entry name" value="MFS_trans_sf"/>
</dbReference>
<feature type="transmembrane region" description="Helical" evidence="6">
    <location>
        <begin position="189"/>
        <end position="211"/>
    </location>
</feature>
<feature type="transmembrane region" description="Helical" evidence="6">
    <location>
        <begin position="121"/>
        <end position="142"/>
    </location>
</feature>
<dbReference type="InterPro" id="IPR020846">
    <property type="entry name" value="MFS_dom"/>
</dbReference>
<dbReference type="SUPFAM" id="SSF103473">
    <property type="entry name" value="MFS general substrate transporter"/>
    <property type="match status" value="1"/>
</dbReference>
<feature type="transmembrane region" description="Helical" evidence="6">
    <location>
        <begin position="96"/>
        <end position="115"/>
    </location>
</feature>
<dbReference type="KEGG" id="pacs:FAZ98_29770"/>
<dbReference type="Proteomes" id="UP000433577">
    <property type="component" value="Chromosome 4"/>
</dbReference>
<dbReference type="InterPro" id="IPR011701">
    <property type="entry name" value="MFS"/>
</dbReference>
<name>A0A7Z2JJA1_9BURK</name>
<keyword evidence="3 6" id="KW-0812">Transmembrane</keyword>
<dbReference type="PROSITE" id="PS50850">
    <property type="entry name" value="MFS"/>
    <property type="match status" value="1"/>
</dbReference>
<dbReference type="EMBL" id="CP046916">
    <property type="protein sequence ID" value="QGZ66008.1"/>
    <property type="molecule type" value="Genomic_DNA"/>
</dbReference>
<evidence type="ECO:0000256" key="6">
    <source>
        <dbReference type="SAM" id="Phobius"/>
    </source>
</evidence>
<proteinExistence type="predicted"/>
<feature type="transmembrane region" description="Helical" evidence="6">
    <location>
        <begin position="322"/>
        <end position="339"/>
    </location>
</feature>
<evidence type="ECO:0000313" key="8">
    <source>
        <dbReference type="EMBL" id="QGZ66008.1"/>
    </source>
</evidence>
<evidence type="ECO:0000259" key="7">
    <source>
        <dbReference type="PROSITE" id="PS50850"/>
    </source>
</evidence>
<dbReference type="CDD" id="cd17319">
    <property type="entry name" value="MFS_ExuT_GudP_like"/>
    <property type="match status" value="1"/>
</dbReference>
<dbReference type="Gene3D" id="1.20.1250.20">
    <property type="entry name" value="MFS general substrate transporter like domains"/>
    <property type="match status" value="2"/>
</dbReference>
<feature type="transmembrane region" description="Helical" evidence="6">
    <location>
        <begin position="288"/>
        <end position="310"/>
    </location>
</feature>
<feature type="transmembrane region" description="Helical" evidence="6">
    <location>
        <begin position="412"/>
        <end position="432"/>
    </location>
</feature>
<dbReference type="OrthoDB" id="9127326at2"/>
<dbReference type="GO" id="GO:0016020">
    <property type="term" value="C:membrane"/>
    <property type="evidence" value="ECO:0007669"/>
    <property type="project" value="UniProtKB-SubCell"/>
</dbReference>
<gene>
    <name evidence="8" type="ORF">FAZ98_29770</name>
</gene>
<feature type="transmembrane region" description="Helical" evidence="6">
    <location>
        <begin position="26"/>
        <end position="44"/>
    </location>
</feature>
<sequence length="445" mass="48326">MVPEESIIGTLPSESRDTSRALFGKIAWRLMPLLFVCYLIAQVDRMNVAFAKLQMLDQLGFSETVYGLGAGIFFIGYVLFEVPSNVLLRKYGAHRWIARIMISWGIVSACMMFVHTPMQFYVMRFLLGVAEAGFFPGVIFYLTSWFTREYRTKMTAIFMTAIAIAGVVVGPVSGAILHSMTGLSGIAGWQWLFLIEGVPSVLLGFATLLYLPPTPERASWLSAAEQQQLAALIASDRTATPEVSTAGVLASARVWILSGIYGCYGMSFFGFVFWLPTIIKSSGVKDPLSIGLLSAIPWAVATVAMFFVAAHVDRRQNTRGTLMVLSLLAALGWAASPFVVDSVALSMVVLSLAMFGLMASLPVFWNLPTSSYQGTAAAVAIAFITSLGNVPGFFSPYIVGWIKTLTNRLDDAMYLFAAVSLLAVVLLALVSVQTEPAPNGEPTHR</sequence>
<evidence type="ECO:0000256" key="4">
    <source>
        <dbReference type="ARBA" id="ARBA00022989"/>
    </source>
</evidence>
<reference evidence="8 9" key="1">
    <citation type="submission" date="2019-12" db="EMBL/GenBank/DDBJ databases">
        <title>Paraburkholderia acidiphila 7Q-K02 sp. nov and Paraburkholderia acidisoli DHF22 sp. nov., two strains isolated from forest soil.</title>
        <authorList>
            <person name="Gao Z."/>
            <person name="Qiu L."/>
        </authorList>
    </citation>
    <scope>NUCLEOTIDE SEQUENCE [LARGE SCALE GENOMIC DNA]</scope>
    <source>
        <strain evidence="8 9">DHF22</strain>
    </source>
</reference>
<feature type="transmembrane region" description="Helical" evidence="6">
    <location>
        <begin position="64"/>
        <end position="84"/>
    </location>
</feature>
<feature type="transmembrane region" description="Helical" evidence="6">
    <location>
        <begin position="345"/>
        <end position="365"/>
    </location>
</feature>
<evidence type="ECO:0000256" key="3">
    <source>
        <dbReference type="ARBA" id="ARBA00022692"/>
    </source>
</evidence>
<protein>
    <submittedName>
        <fullName evidence="8">MFS transporter</fullName>
    </submittedName>
</protein>